<keyword evidence="2" id="KW-1185">Reference proteome</keyword>
<dbReference type="eggNOG" id="COG0637">
    <property type="taxonomic scope" value="Bacteria"/>
</dbReference>
<proteinExistence type="predicted"/>
<sequence>MSQVECVFFDCDGTLVEDSVAGAQAGITAGIPVFYYCADPHNPPLDHPLVTTFHDMHELPAIWREKGYQLTG</sequence>
<reference evidence="2" key="2">
    <citation type="submission" date="2012-01" db="EMBL/GenBank/DDBJ databases">
        <title>Complete sequence of chromosome of Rahnella aquatilis CIP 78.65.</title>
        <authorList>
            <person name="Lucas S."/>
            <person name="Han J."/>
            <person name="Lapidus A."/>
            <person name="Cheng J.-F."/>
            <person name="Goodwin L."/>
            <person name="Pitluck S."/>
            <person name="Peters L."/>
            <person name="Ovchinnikova G."/>
            <person name="Held B."/>
            <person name="Detter J.C."/>
            <person name="Han C."/>
            <person name="Tapia R."/>
            <person name="Land M."/>
            <person name="Hauser L."/>
            <person name="Kyrpides N."/>
            <person name="Ivanova N."/>
            <person name="Pagani I."/>
            <person name="Sobecky P."/>
            <person name="Martinez R."/>
            <person name="Woyke T."/>
        </authorList>
    </citation>
    <scope>NUCLEOTIDE SEQUENCE [LARGE SCALE GENOMIC DNA]</scope>
    <source>
        <strain evidence="2">ATCC 33071 / DSM 4594 / JCM 1683 / NBRC 105701 / NCIMB 13365 / CIP 78.65</strain>
    </source>
</reference>
<dbReference type="KEGG" id="raq:Rahaq2_4554"/>
<dbReference type="PATRIC" id="fig|745277.3.peg.4355"/>
<accession>H2IZ22</accession>
<dbReference type="InterPro" id="IPR036412">
    <property type="entry name" value="HAD-like_sf"/>
</dbReference>
<dbReference type="SUPFAM" id="SSF56784">
    <property type="entry name" value="HAD-like"/>
    <property type="match status" value="1"/>
</dbReference>
<dbReference type="EMBL" id="CP003244">
    <property type="protein sequence ID" value="AEX54287.1"/>
    <property type="molecule type" value="Genomic_DNA"/>
</dbReference>
<dbReference type="Proteomes" id="UP000009010">
    <property type="component" value="Chromosome"/>
</dbReference>
<name>H2IZ22_RAHAC</name>
<organism evidence="1 2">
    <name type="scientific">Rahnella aquatilis (strain ATCC 33071 / DSM 4594 / JCM 1683 / NBRC 105701 / NCIMB 13365 / CIP 78.65)</name>
    <dbReference type="NCBI Taxonomy" id="745277"/>
    <lineage>
        <taxon>Bacteria</taxon>
        <taxon>Pseudomonadati</taxon>
        <taxon>Pseudomonadota</taxon>
        <taxon>Gammaproteobacteria</taxon>
        <taxon>Enterobacterales</taxon>
        <taxon>Yersiniaceae</taxon>
        <taxon>Rahnella</taxon>
    </lineage>
</organism>
<evidence type="ECO:0000313" key="1">
    <source>
        <dbReference type="EMBL" id="AEX54287.1"/>
    </source>
</evidence>
<protein>
    <submittedName>
        <fullName evidence="1">Uncharacterized protein</fullName>
    </submittedName>
</protein>
<reference evidence="1 2" key="1">
    <citation type="journal article" date="2012" name="J. Bacteriol.">
        <title>Complete Genome Sequence of Rahnella aquatilis CIP 78.65.</title>
        <authorList>
            <person name="Martinez R.J."/>
            <person name="Bruce D."/>
            <person name="Detter C."/>
            <person name="Goodwin L.A."/>
            <person name="Han J."/>
            <person name="Han C.S."/>
            <person name="Held B."/>
            <person name="Land M.L."/>
            <person name="Mikhailova N."/>
            <person name="Nolan M."/>
            <person name="Pennacchio L."/>
            <person name="Pitluck S."/>
            <person name="Tapia R."/>
            <person name="Woyke T."/>
            <person name="Sobecky P.A."/>
        </authorList>
    </citation>
    <scope>NUCLEOTIDE SEQUENCE [LARGE SCALE GENOMIC DNA]</scope>
    <source>
        <strain evidence="2">ATCC 33071 / DSM 4594 / JCM 1683 / NBRC 105701 / NCIMB 13365 / CIP 78.65</strain>
    </source>
</reference>
<evidence type="ECO:0000313" key="2">
    <source>
        <dbReference type="Proteomes" id="UP000009010"/>
    </source>
</evidence>
<dbReference type="HOGENOM" id="CLU_2719411_0_0_6"/>
<gene>
    <name evidence="1" type="ordered locus">Rahaq2_4554</name>
</gene>
<dbReference type="AlphaFoldDB" id="H2IZ22"/>